<dbReference type="OrthoDB" id="9801219at2"/>
<evidence type="ECO:0000313" key="9">
    <source>
        <dbReference type="Proteomes" id="UP000288405"/>
    </source>
</evidence>
<evidence type="ECO:0000256" key="1">
    <source>
        <dbReference type="ARBA" id="ARBA00010688"/>
    </source>
</evidence>
<dbReference type="PIRSF" id="PIRSF000535">
    <property type="entry name" value="1PFK/6PFK/LacC"/>
    <property type="match status" value="1"/>
</dbReference>
<dbReference type="Proteomes" id="UP000288405">
    <property type="component" value="Unassembled WGS sequence"/>
</dbReference>
<dbReference type="InterPro" id="IPR029056">
    <property type="entry name" value="Ribokinase-like"/>
</dbReference>
<reference evidence="8 9" key="1">
    <citation type="journal article" date="2011" name="Front. Microbiol.">
        <title>Genomic signatures of strain selection and enhancement in Bacillus atrophaeus var. globigii, a historical biowarfare simulant.</title>
        <authorList>
            <person name="Gibbons H.S."/>
            <person name="Broomall S.M."/>
            <person name="McNew L.A."/>
            <person name="Daligault H."/>
            <person name="Chapman C."/>
            <person name="Bruce D."/>
            <person name="Karavis M."/>
            <person name="Krepps M."/>
            <person name="McGregor P.A."/>
            <person name="Hong C."/>
            <person name="Park K.H."/>
            <person name="Akmal A."/>
            <person name="Feldman A."/>
            <person name="Lin J.S."/>
            <person name="Chang W.E."/>
            <person name="Higgs B.W."/>
            <person name="Demirev P."/>
            <person name="Lindquist J."/>
            <person name="Liem A."/>
            <person name="Fochler E."/>
            <person name="Read T.D."/>
            <person name="Tapia R."/>
            <person name="Johnson S."/>
            <person name="Bishop-Lilly K.A."/>
            <person name="Detter C."/>
            <person name="Han C."/>
            <person name="Sozhamannan S."/>
            <person name="Rosenzweig C.N."/>
            <person name="Skowronski E.W."/>
        </authorList>
    </citation>
    <scope>NUCLEOTIDE SEQUENCE [LARGE SCALE GENOMIC DNA]</scope>
    <source>
        <strain evidence="8 9">GYP-17</strain>
    </source>
</reference>
<dbReference type="Gene3D" id="3.40.1190.20">
    <property type="match status" value="1"/>
</dbReference>
<dbReference type="InterPro" id="IPR002173">
    <property type="entry name" value="Carboh/pur_kinase_PfkB_CS"/>
</dbReference>
<evidence type="ECO:0000256" key="3">
    <source>
        <dbReference type="ARBA" id="ARBA00022741"/>
    </source>
</evidence>
<name>A0A432WS93_9GAMM</name>
<gene>
    <name evidence="8" type="ORF">CWE11_02175</name>
</gene>
<dbReference type="PANTHER" id="PTHR46566:SF2">
    <property type="entry name" value="ATP-DEPENDENT 6-PHOSPHOFRUCTOKINASE ISOZYME 2"/>
    <property type="match status" value="1"/>
</dbReference>
<comment type="similarity">
    <text evidence="1 6">Belongs to the carbohydrate kinase PfkB family.</text>
</comment>
<evidence type="ECO:0000256" key="5">
    <source>
        <dbReference type="ARBA" id="ARBA00022840"/>
    </source>
</evidence>
<accession>A0A432WS93</accession>
<keyword evidence="3" id="KW-0547">Nucleotide-binding</keyword>
<keyword evidence="9" id="KW-1185">Reference proteome</keyword>
<dbReference type="GO" id="GO:0003872">
    <property type="term" value="F:6-phosphofructokinase activity"/>
    <property type="evidence" value="ECO:0007669"/>
    <property type="project" value="TreeGrafter"/>
</dbReference>
<dbReference type="PANTHER" id="PTHR46566">
    <property type="entry name" value="1-PHOSPHOFRUCTOKINASE-RELATED"/>
    <property type="match status" value="1"/>
</dbReference>
<proteinExistence type="inferred from homology"/>
<keyword evidence="5" id="KW-0067">ATP-binding</keyword>
<evidence type="ECO:0000256" key="2">
    <source>
        <dbReference type="ARBA" id="ARBA00022679"/>
    </source>
</evidence>
<evidence type="ECO:0000259" key="7">
    <source>
        <dbReference type="Pfam" id="PF00294"/>
    </source>
</evidence>
<dbReference type="InterPro" id="IPR011611">
    <property type="entry name" value="PfkB_dom"/>
</dbReference>
<dbReference type="AlphaFoldDB" id="A0A432WS93"/>
<dbReference type="GO" id="GO:0005524">
    <property type="term" value="F:ATP binding"/>
    <property type="evidence" value="ECO:0007669"/>
    <property type="project" value="UniProtKB-KW"/>
</dbReference>
<evidence type="ECO:0000256" key="6">
    <source>
        <dbReference type="PIRNR" id="PIRNR000535"/>
    </source>
</evidence>
<sequence>MDKTRSADIVTFTMNPAIDIFGATPTLFDDSKSRCEKALQQPGGGGINVARNICRMGGNAHVVYPAGGPNGELLEILLNDEGTPQTVIPIADHTRQNMAITELSSGKFYHFVFPGPRLTAAEQEACFNAIFAFNPPPRFVVLSGSLPHDVPLDFYGRITKKANQQGSRVILDTSGPALQNSLYQGAWLAKLNRKEFASLGFPEDDDVSSLARNMNTLLAKNAVEHLIVTLSRGGAVLVSNGQSPVFFKAPQVPIISHVGAGDGFVSALTYQLAQGADLTTATRYGVAAATVVIQTEGNQLTDFNKLTETVELIEEQTIHGNFT</sequence>
<evidence type="ECO:0000313" key="8">
    <source>
        <dbReference type="EMBL" id="RUO36640.1"/>
    </source>
</evidence>
<dbReference type="RefSeq" id="WP_126775949.1">
    <property type="nucleotide sequence ID" value="NZ_PIPM01000001.1"/>
</dbReference>
<protein>
    <recommendedName>
        <fullName evidence="6">Phosphofructokinase</fullName>
    </recommendedName>
</protein>
<comment type="caution">
    <text evidence="8">The sequence shown here is derived from an EMBL/GenBank/DDBJ whole genome shotgun (WGS) entry which is preliminary data.</text>
</comment>
<organism evidence="8 9">
    <name type="scientific">Aliidiomarina sanyensis</name>
    <dbReference type="NCBI Taxonomy" id="1249555"/>
    <lineage>
        <taxon>Bacteria</taxon>
        <taxon>Pseudomonadati</taxon>
        <taxon>Pseudomonadota</taxon>
        <taxon>Gammaproteobacteria</taxon>
        <taxon>Alteromonadales</taxon>
        <taxon>Idiomarinaceae</taxon>
        <taxon>Aliidiomarina</taxon>
    </lineage>
</organism>
<dbReference type="GO" id="GO:0005829">
    <property type="term" value="C:cytosol"/>
    <property type="evidence" value="ECO:0007669"/>
    <property type="project" value="TreeGrafter"/>
</dbReference>
<dbReference type="NCBIfam" id="TIGR03168">
    <property type="entry name" value="1-PFK"/>
    <property type="match status" value="1"/>
</dbReference>
<evidence type="ECO:0000256" key="4">
    <source>
        <dbReference type="ARBA" id="ARBA00022777"/>
    </source>
</evidence>
<feature type="domain" description="Carbohydrate kinase PfkB" evidence="7">
    <location>
        <begin position="18"/>
        <end position="299"/>
    </location>
</feature>
<dbReference type="EMBL" id="PIPM01000001">
    <property type="protein sequence ID" value="RUO36640.1"/>
    <property type="molecule type" value="Genomic_DNA"/>
</dbReference>
<keyword evidence="2 6" id="KW-0808">Transferase</keyword>
<dbReference type="SUPFAM" id="SSF53613">
    <property type="entry name" value="Ribokinase-like"/>
    <property type="match status" value="1"/>
</dbReference>
<dbReference type="Pfam" id="PF00294">
    <property type="entry name" value="PfkB"/>
    <property type="match status" value="1"/>
</dbReference>
<dbReference type="PROSITE" id="PS00583">
    <property type="entry name" value="PFKB_KINASES_1"/>
    <property type="match status" value="1"/>
</dbReference>
<dbReference type="CDD" id="cd01164">
    <property type="entry name" value="FruK_PfkB_like"/>
    <property type="match status" value="1"/>
</dbReference>
<dbReference type="InterPro" id="IPR017583">
    <property type="entry name" value="Tagatose/fructose_Pkinase"/>
</dbReference>
<keyword evidence="4 8" id="KW-0418">Kinase</keyword>